<sequence length="286" mass="29499" precursor="true">MFLTTAPLPVDFPVPATPASAGALSSARALFVPHDALPVADVRDRPDRWATLSVVAGAVRAGVPVFAWGSGAALLGRALGAPVHPAGPLGRWWADDGAPPPRAPLAAEISAVPRGATLLAGWGDVPARWRHGAALAVVSQAPPPALLRAFLGELPEATTRAPSLLQQVGGEAGLAALVADFYARCRADEVLGPVFAAHVQDWAAHEARVTAFWVTMLGGPPAWRGNLNGVHAGLGVRGEHVARWLAHFEAACAAHLPAAAAQALSGRARAMAARLRGNGAHERRVP</sequence>
<dbReference type="GO" id="GO:0019825">
    <property type="term" value="F:oxygen binding"/>
    <property type="evidence" value="ECO:0007669"/>
    <property type="project" value="InterPro"/>
</dbReference>
<evidence type="ECO:0000256" key="5">
    <source>
        <dbReference type="PIRSR" id="PIRSR601486-1"/>
    </source>
</evidence>
<dbReference type="CDD" id="cd08916">
    <property type="entry name" value="TrHb3_P"/>
    <property type="match status" value="1"/>
</dbReference>
<dbReference type="InterPro" id="IPR012292">
    <property type="entry name" value="Globin/Proto"/>
</dbReference>
<dbReference type="eggNOG" id="COG2346">
    <property type="taxonomic scope" value="Bacteria"/>
</dbReference>
<gene>
    <name evidence="6" type="ordered locus">Deima_1554</name>
</gene>
<dbReference type="STRING" id="709986.Deima_1554"/>
<dbReference type="GO" id="GO:0046872">
    <property type="term" value="F:metal ion binding"/>
    <property type="evidence" value="ECO:0007669"/>
    <property type="project" value="UniProtKB-KW"/>
</dbReference>
<dbReference type="Pfam" id="PF01152">
    <property type="entry name" value="Bac_globin"/>
    <property type="match status" value="1"/>
</dbReference>
<dbReference type="SUPFAM" id="SSF46458">
    <property type="entry name" value="Globin-like"/>
    <property type="match status" value="1"/>
</dbReference>
<dbReference type="HOGENOM" id="CLU_089246_0_0_0"/>
<dbReference type="AlphaFoldDB" id="E8U814"/>
<keyword evidence="2 5" id="KW-0349">Heme</keyword>
<evidence type="ECO:0000313" key="6">
    <source>
        <dbReference type="EMBL" id="ADV67203.1"/>
    </source>
</evidence>
<evidence type="ECO:0000256" key="4">
    <source>
        <dbReference type="ARBA" id="ARBA00023004"/>
    </source>
</evidence>
<accession>E8U814</accession>
<dbReference type="KEGG" id="dmr:Deima_1554"/>
<proteinExistence type="predicted"/>
<dbReference type="OrthoDB" id="25954at2"/>
<protein>
    <submittedName>
        <fullName evidence="6">Globin</fullName>
    </submittedName>
</protein>
<keyword evidence="3 5" id="KW-0479">Metal-binding</keyword>
<feature type="binding site" description="distal binding residue" evidence="5">
    <location>
        <position position="231"/>
    </location>
    <ligand>
        <name>heme</name>
        <dbReference type="ChEBI" id="CHEBI:30413"/>
    </ligand>
    <ligandPart>
        <name>Fe</name>
        <dbReference type="ChEBI" id="CHEBI:18248"/>
    </ligandPart>
</feature>
<dbReference type="RefSeq" id="WP_013556708.1">
    <property type="nucleotide sequence ID" value="NC_014958.1"/>
</dbReference>
<organism evidence="6 7">
    <name type="scientific">Deinococcus maricopensis (strain DSM 21211 / LMG 22137 / NRRL B-23946 / LB-34)</name>
    <dbReference type="NCBI Taxonomy" id="709986"/>
    <lineage>
        <taxon>Bacteria</taxon>
        <taxon>Thermotogati</taxon>
        <taxon>Deinococcota</taxon>
        <taxon>Deinococci</taxon>
        <taxon>Deinococcales</taxon>
        <taxon>Deinococcaceae</taxon>
        <taxon>Deinococcus</taxon>
    </lineage>
</organism>
<evidence type="ECO:0000256" key="1">
    <source>
        <dbReference type="ARBA" id="ARBA00022448"/>
    </source>
</evidence>
<evidence type="ECO:0000313" key="7">
    <source>
        <dbReference type="Proteomes" id="UP000008635"/>
    </source>
</evidence>
<dbReference type="Gene3D" id="1.10.490.10">
    <property type="entry name" value="Globins"/>
    <property type="match status" value="1"/>
</dbReference>
<dbReference type="EMBL" id="CP002454">
    <property type="protein sequence ID" value="ADV67203.1"/>
    <property type="molecule type" value="Genomic_DNA"/>
</dbReference>
<evidence type="ECO:0000256" key="3">
    <source>
        <dbReference type="ARBA" id="ARBA00022723"/>
    </source>
</evidence>
<reference evidence="6 7" key="1">
    <citation type="journal article" date="2011" name="Stand. Genomic Sci.">
        <title>Complete genome sequence of Deinococcus maricopensis type strain (LB-34).</title>
        <authorList>
            <person name="Pukall R."/>
            <person name="Zeytun A."/>
            <person name="Lucas S."/>
            <person name="Lapidus A."/>
            <person name="Hammon N."/>
            <person name="Deshpande S."/>
            <person name="Nolan M."/>
            <person name="Cheng J.F."/>
            <person name="Pitluck S."/>
            <person name="Liolios K."/>
            <person name="Pagani I."/>
            <person name="Mikhailova N."/>
            <person name="Ivanova N."/>
            <person name="Mavromatis K."/>
            <person name="Pati A."/>
            <person name="Tapia R."/>
            <person name="Han C."/>
            <person name="Goodwin L."/>
            <person name="Chen A."/>
            <person name="Palaniappan K."/>
            <person name="Land M."/>
            <person name="Hauser L."/>
            <person name="Chang Y.J."/>
            <person name="Jeffries C.D."/>
            <person name="Brambilla E.M."/>
            <person name="Rohde M."/>
            <person name="Goker M."/>
            <person name="Detter J.C."/>
            <person name="Woyke T."/>
            <person name="Bristow J."/>
            <person name="Eisen J.A."/>
            <person name="Markowitz V."/>
            <person name="Hugenholtz P."/>
            <person name="Kyrpides N.C."/>
            <person name="Klenk H.P."/>
        </authorList>
    </citation>
    <scope>NUCLEOTIDE SEQUENCE [LARGE SCALE GENOMIC DNA]</scope>
    <source>
        <strain evidence="7">DSM 21211 / LMG 22137 / NRRL B-23946 / LB-34</strain>
    </source>
</reference>
<dbReference type="Proteomes" id="UP000008635">
    <property type="component" value="Chromosome"/>
</dbReference>
<keyword evidence="1" id="KW-0813">Transport</keyword>
<dbReference type="GO" id="GO:0020037">
    <property type="term" value="F:heme binding"/>
    <property type="evidence" value="ECO:0007669"/>
    <property type="project" value="InterPro"/>
</dbReference>
<keyword evidence="7" id="KW-1185">Reference proteome</keyword>
<reference evidence="7" key="2">
    <citation type="submission" date="2011-01" db="EMBL/GenBank/DDBJ databases">
        <title>The complete genome of Deinococcus maricopensis DSM 21211.</title>
        <authorList>
            <consortium name="US DOE Joint Genome Institute (JGI-PGF)"/>
            <person name="Lucas S."/>
            <person name="Copeland A."/>
            <person name="Lapidus A."/>
            <person name="Goodwin L."/>
            <person name="Pitluck S."/>
            <person name="Kyrpides N."/>
            <person name="Mavromatis K."/>
            <person name="Pagani I."/>
            <person name="Ivanova N."/>
            <person name="Ovchinnikova G."/>
            <person name="Zeytun A."/>
            <person name="Detter J.C."/>
            <person name="Han C."/>
            <person name="Land M."/>
            <person name="Hauser L."/>
            <person name="Markowitz V."/>
            <person name="Cheng J.-F."/>
            <person name="Hugenholtz P."/>
            <person name="Woyke T."/>
            <person name="Wu D."/>
            <person name="Pukall R."/>
            <person name="Gehrich-Schroeter G."/>
            <person name="Brambilla E."/>
            <person name="Klenk H.-P."/>
            <person name="Eisen J.A."/>
        </authorList>
    </citation>
    <scope>NUCLEOTIDE SEQUENCE [LARGE SCALE GENOMIC DNA]</scope>
    <source>
        <strain evidence="7">DSM 21211 / LMG 22137 / NRRL B-23946 / LB-34</strain>
    </source>
</reference>
<evidence type="ECO:0000256" key="2">
    <source>
        <dbReference type="ARBA" id="ARBA00022617"/>
    </source>
</evidence>
<keyword evidence="4 5" id="KW-0408">Iron</keyword>
<name>E8U814_DEIML</name>
<dbReference type="InterPro" id="IPR009050">
    <property type="entry name" value="Globin-like_sf"/>
</dbReference>
<dbReference type="InterPro" id="IPR001486">
    <property type="entry name" value="Hemoglobin_trunc"/>
</dbReference>